<dbReference type="InterPro" id="IPR011650">
    <property type="entry name" value="Peptidase_M20_dimer"/>
</dbReference>
<dbReference type="Gene3D" id="3.30.70.360">
    <property type="match status" value="1"/>
</dbReference>
<dbReference type="EMBL" id="QJVC01000006">
    <property type="protein sequence ID" value="PYI38735.1"/>
    <property type="molecule type" value="Genomic_DNA"/>
</dbReference>
<dbReference type="InterPro" id="IPR002933">
    <property type="entry name" value="Peptidase_M20"/>
</dbReference>
<name>A0A2V5IQ96_9MICC</name>
<dbReference type="RefSeq" id="WP_110485050.1">
    <property type="nucleotide sequence ID" value="NZ_QJVC01000006.1"/>
</dbReference>
<keyword evidence="1 4" id="KW-0378">Hydrolase</keyword>
<organism evidence="4 5">
    <name type="scientific">Arthrobacter psychrolactophilus</name>
    <dbReference type="NCBI Taxonomy" id="92442"/>
    <lineage>
        <taxon>Bacteria</taxon>
        <taxon>Bacillati</taxon>
        <taxon>Actinomycetota</taxon>
        <taxon>Actinomycetes</taxon>
        <taxon>Micrococcales</taxon>
        <taxon>Micrococcaceae</taxon>
        <taxon>Arthrobacter</taxon>
    </lineage>
</organism>
<accession>A0A2V5IQ96</accession>
<comment type="caution">
    <text evidence="4">The sequence shown here is derived from an EMBL/GenBank/DDBJ whole genome shotgun (WGS) entry which is preliminary data.</text>
</comment>
<dbReference type="Pfam" id="PF07687">
    <property type="entry name" value="M20_dimer"/>
    <property type="match status" value="1"/>
</dbReference>
<reference evidence="4 5" key="1">
    <citation type="submission" date="2018-05" db="EMBL/GenBank/DDBJ databases">
        <title>Genetic diversity of glacier-inhabiting Cryobacterium bacteria in China and description of Cryobacterium mengkeensis sp. nov. and Arthrobacter glacialis sp. nov.</title>
        <authorList>
            <person name="Liu Q."/>
            <person name="Xin Y.-H."/>
        </authorList>
    </citation>
    <scope>NUCLEOTIDE SEQUENCE [LARGE SCALE GENOMIC DNA]</scope>
    <source>
        <strain evidence="4 5">B7</strain>
    </source>
</reference>
<feature type="binding site" evidence="2">
    <location>
        <position position="110"/>
    </location>
    <ligand>
        <name>Mn(2+)</name>
        <dbReference type="ChEBI" id="CHEBI:29035"/>
        <label>2</label>
    </ligand>
</feature>
<dbReference type="PANTHER" id="PTHR11014">
    <property type="entry name" value="PEPTIDASE M20 FAMILY MEMBER"/>
    <property type="match status" value="1"/>
</dbReference>
<dbReference type="GO" id="GO:0046872">
    <property type="term" value="F:metal ion binding"/>
    <property type="evidence" value="ECO:0007669"/>
    <property type="project" value="UniProtKB-KW"/>
</dbReference>
<protein>
    <submittedName>
        <fullName evidence="4">Amidohydrolase</fullName>
    </submittedName>
</protein>
<keyword evidence="2" id="KW-0464">Manganese</keyword>
<gene>
    <name evidence="4" type="ORF">CVS30_09285</name>
</gene>
<dbReference type="PANTHER" id="PTHR11014:SF63">
    <property type="entry name" value="METALLOPEPTIDASE, PUTATIVE (AFU_ORTHOLOGUE AFUA_6G09600)-RELATED"/>
    <property type="match status" value="1"/>
</dbReference>
<dbReference type="GO" id="GO:0019877">
    <property type="term" value="P:diaminopimelate biosynthetic process"/>
    <property type="evidence" value="ECO:0007669"/>
    <property type="project" value="UniProtKB-ARBA"/>
</dbReference>
<feature type="binding site" evidence="2">
    <location>
        <position position="144"/>
    </location>
    <ligand>
        <name>Mn(2+)</name>
        <dbReference type="ChEBI" id="CHEBI:29035"/>
        <label>2</label>
    </ligand>
</feature>
<evidence type="ECO:0000256" key="2">
    <source>
        <dbReference type="PIRSR" id="PIRSR005962-1"/>
    </source>
</evidence>
<feature type="domain" description="Peptidase M20 dimerisation" evidence="3">
    <location>
        <begin position="193"/>
        <end position="288"/>
    </location>
</feature>
<dbReference type="SUPFAM" id="SSF53187">
    <property type="entry name" value="Zn-dependent exopeptidases"/>
    <property type="match status" value="1"/>
</dbReference>
<dbReference type="InterPro" id="IPR017439">
    <property type="entry name" value="Amidohydrolase"/>
</dbReference>
<keyword evidence="2" id="KW-0479">Metal-binding</keyword>
<feature type="binding site" evidence="2">
    <location>
        <position position="108"/>
    </location>
    <ligand>
        <name>Mn(2+)</name>
        <dbReference type="ChEBI" id="CHEBI:29035"/>
        <label>2</label>
    </ligand>
</feature>
<dbReference type="GO" id="GO:0050118">
    <property type="term" value="F:N-acetyldiaminopimelate deacetylase activity"/>
    <property type="evidence" value="ECO:0007669"/>
    <property type="project" value="UniProtKB-ARBA"/>
</dbReference>
<comment type="cofactor">
    <cofactor evidence="2">
        <name>Mn(2+)</name>
        <dbReference type="ChEBI" id="CHEBI:29035"/>
    </cofactor>
    <text evidence="2">The Mn(2+) ion enhances activity.</text>
</comment>
<dbReference type="AlphaFoldDB" id="A0A2V5IQ96"/>
<dbReference type="Proteomes" id="UP000247980">
    <property type="component" value="Unassembled WGS sequence"/>
</dbReference>
<evidence type="ECO:0000313" key="5">
    <source>
        <dbReference type="Proteomes" id="UP000247980"/>
    </source>
</evidence>
<proteinExistence type="predicted"/>
<dbReference type="SUPFAM" id="SSF55031">
    <property type="entry name" value="Bacterial exopeptidase dimerisation domain"/>
    <property type="match status" value="1"/>
</dbReference>
<dbReference type="PIRSF" id="PIRSF005962">
    <property type="entry name" value="Pept_M20D_amidohydro"/>
    <property type="match status" value="1"/>
</dbReference>
<sequence>MASLNSGAAAQVLKNLGANSDWLEATYQQFHAHPELSFQEHASGDVIAAALSTYGFSVQRLGGTGVVGVLVNGDGAVVMSRADMDALPVSEATGLPYASTVPGVMHACGHDVHMTALLGAAKLMAETQGSWSGSFIVVFQPAEEVGGGARALVDDGLTHKVPRPDVVLGQHVMPLPAGMLATAAGPVLSAADSLRITVHGKGSHGSMPHMSVDPVVLAASIVMKLQTIVSRETKPGEFAVVTVGALNAGSTANIIPDRATLLVNIRSYNDTVRTRVLAAIERIVEGECAAAGSPQPADIELYDQFPLTNNDAAATERISEAFAVHFGSEAVTVATPQTASEDFSVLPNAFGAPYSYWFLGGSDPELFVAAQDNDGATPAVPANHSPLFAPVMNPTLSLGVQAHVVAALSYLDGRMPSRSN</sequence>
<evidence type="ECO:0000313" key="4">
    <source>
        <dbReference type="EMBL" id="PYI38735.1"/>
    </source>
</evidence>
<dbReference type="Gene3D" id="3.40.630.10">
    <property type="entry name" value="Zn peptidases"/>
    <property type="match status" value="1"/>
</dbReference>
<dbReference type="FunFam" id="3.30.70.360:FF:000001">
    <property type="entry name" value="N-acetyldiaminopimelate deacetylase"/>
    <property type="match status" value="1"/>
</dbReference>
<evidence type="ECO:0000256" key="1">
    <source>
        <dbReference type="ARBA" id="ARBA00022801"/>
    </source>
</evidence>
<dbReference type="InterPro" id="IPR036264">
    <property type="entry name" value="Bact_exopeptidase_dim_dom"/>
</dbReference>
<evidence type="ECO:0000259" key="3">
    <source>
        <dbReference type="Pfam" id="PF07687"/>
    </source>
</evidence>
<keyword evidence="5" id="KW-1185">Reference proteome</keyword>
<dbReference type="NCBIfam" id="TIGR01891">
    <property type="entry name" value="amidohydrolases"/>
    <property type="match status" value="1"/>
</dbReference>
<feature type="binding site" evidence="2">
    <location>
        <position position="171"/>
    </location>
    <ligand>
        <name>Mn(2+)</name>
        <dbReference type="ChEBI" id="CHEBI:29035"/>
        <label>2</label>
    </ligand>
</feature>
<dbReference type="OrthoDB" id="9777385at2"/>
<dbReference type="Pfam" id="PF01546">
    <property type="entry name" value="Peptidase_M20"/>
    <property type="match status" value="1"/>
</dbReference>